<dbReference type="Proteomes" id="UP001412067">
    <property type="component" value="Unassembled WGS sequence"/>
</dbReference>
<proteinExistence type="predicted"/>
<sequence length="218" mass="23793">MESRFEEPLSELFSVSPSLPAFSSLKIAFLFLPHPASLPDPAALLLLPSNGDIATAEIDGNSSRSAATALSYPLFRCGGESKKLRYPTQRKSYKTRRLLPRFPPSLGFLMSRGSGRFNKVMQQKFDVYSKIFVARYGSRKMVGGGDGSSEEYCGAETTAAPGRVCSGRKKESYLNLFRIKKDCGTGPQIATVEADGYKRQAAGSGLKALFFLFSIYGL</sequence>
<evidence type="ECO:0000313" key="1">
    <source>
        <dbReference type="EMBL" id="KAK8958265.1"/>
    </source>
</evidence>
<evidence type="ECO:0000313" key="2">
    <source>
        <dbReference type="Proteomes" id="UP001412067"/>
    </source>
</evidence>
<organism evidence="1 2">
    <name type="scientific">Platanthera guangdongensis</name>
    <dbReference type="NCBI Taxonomy" id="2320717"/>
    <lineage>
        <taxon>Eukaryota</taxon>
        <taxon>Viridiplantae</taxon>
        <taxon>Streptophyta</taxon>
        <taxon>Embryophyta</taxon>
        <taxon>Tracheophyta</taxon>
        <taxon>Spermatophyta</taxon>
        <taxon>Magnoliopsida</taxon>
        <taxon>Liliopsida</taxon>
        <taxon>Asparagales</taxon>
        <taxon>Orchidaceae</taxon>
        <taxon>Orchidoideae</taxon>
        <taxon>Orchideae</taxon>
        <taxon>Orchidinae</taxon>
        <taxon>Platanthera</taxon>
    </lineage>
</organism>
<comment type="caution">
    <text evidence="1">The sequence shown here is derived from an EMBL/GenBank/DDBJ whole genome shotgun (WGS) entry which is preliminary data.</text>
</comment>
<reference evidence="1 2" key="1">
    <citation type="journal article" date="2022" name="Nat. Plants">
        <title>Genomes of leafy and leafless Platanthera orchids illuminate the evolution of mycoheterotrophy.</title>
        <authorList>
            <person name="Li M.H."/>
            <person name="Liu K.W."/>
            <person name="Li Z."/>
            <person name="Lu H.C."/>
            <person name="Ye Q.L."/>
            <person name="Zhang D."/>
            <person name="Wang J.Y."/>
            <person name="Li Y.F."/>
            <person name="Zhong Z.M."/>
            <person name="Liu X."/>
            <person name="Yu X."/>
            <person name="Liu D.K."/>
            <person name="Tu X.D."/>
            <person name="Liu B."/>
            <person name="Hao Y."/>
            <person name="Liao X.Y."/>
            <person name="Jiang Y.T."/>
            <person name="Sun W.H."/>
            <person name="Chen J."/>
            <person name="Chen Y.Q."/>
            <person name="Ai Y."/>
            <person name="Zhai J.W."/>
            <person name="Wu S.S."/>
            <person name="Zhou Z."/>
            <person name="Hsiao Y.Y."/>
            <person name="Wu W.L."/>
            <person name="Chen Y.Y."/>
            <person name="Lin Y.F."/>
            <person name="Hsu J.L."/>
            <person name="Li C.Y."/>
            <person name="Wang Z.W."/>
            <person name="Zhao X."/>
            <person name="Zhong W.Y."/>
            <person name="Ma X.K."/>
            <person name="Ma L."/>
            <person name="Huang J."/>
            <person name="Chen G.Z."/>
            <person name="Huang M.Z."/>
            <person name="Huang L."/>
            <person name="Peng D.H."/>
            <person name="Luo Y.B."/>
            <person name="Zou S.Q."/>
            <person name="Chen S.P."/>
            <person name="Lan S."/>
            <person name="Tsai W.C."/>
            <person name="Van de Peer Y."/>
            <person name="Liu Z.J."/>
        </authorList>
    </citation>
    <scope>NUCLEOTIDE SEQUENCE [LARGE SCALE GENOMIC DNA]</scope>
    <source>
        <strain evidence="1">Lor288</strain>
    </source>
</reference>
<gene>
    <name evidence="1" type="ORF">KSP40_PGU003328</name>
</gene>
<protein>
    <submittedName>
        <fullName evidence="1">Uncharacterized protein</fullName>
    </submittedName>
</protein>
<accession>A0ABR2M3R3</accession>
<keyword evidence="2" id="KW-1185">Reference proteome</keyword>
<name>A0ABR2M3R3_9ASPA</name>
<dbReference type="EMBL" id="JBBWWR010000012">
    <property type="protein sequence ID" value="KAK8958265.1"/>
    <property type="molecule type" value="Genomic_DNA"/>
</dbReference>